<evidence type="ECO:0000256" key="2">
    <source>
        <dbReference type="ARBA" id="ARBA00010617"/>
    </source>
</evidence>
<dbReference type="EMBL" id="ML996092">
    <property type="protein sequence ID" value="KAF2148692.1"/>
    <property type="molecule type" value="Genomic_DNA"/>
</dbReference>
<comment type="similarity">
    <text evidence="2 8">Belongs to the cytochrome P450 family.</text>
</comment>
<keyword evidence="6 8" id="KW-0503">Monooxygenase</keyword>
<dbReference type="SUPFAM" id="SSF48264">
    <property type="entry name" value="Cytochrome P450"/>
    <property type="match status" value="1"/>
</dbReference>
<dbReference type="PANTHER" id="PTHR24287:SF5">
    <property type="entry name" value="P450, PUTATIVE (EUROFUNG)-RELATED"/>
    <property type="match status" value="1"/>
</dbReference>
<dbReference type="Pfam" id="PF00067">
    <property type="entry name" value="p450"/>
    <property type="match status" value="1"/>
</dbReference>
<feature type="binding site" description="axial binding residue" evidence="7">
    <location>
        <position position="438"/>
    </location>
    <ligand>
        <name>heme</name>
        <dbReference type="ChEBI" id="CHEBI:30413"/>
    </ligand>
    <ligandPart>
        <name>Fe</name>
        <dbReference type="ChEBI" id="CHEBI:18248"/>
    </ligandPart>
</feature>
<evidence type="ECO:0000256" key="4">
    <source>
        <dbReference type="ARBA" id="ARBA00023002"/>
    </source>
</evidence>
<gene>
    <name evidence="9" type="ORF">K461DRAFT_231873</name>
</gene>
<evidence type="ECO:0000313" key="10">
    <source>
        <dbReference type="Proteomes" id="UP000799439"/>
    </source>
</evidence>
<evidence type="ECO:0000313" key="9">
    <source>
        <dbReference type="EMBL" id="KAF2148692.1"/>
    </source>
</evidence>
<dbReference type="InterPro" id="IPR001128">
    <property type="entry name" value="Cyt_P450"/>
</dbReference>
<dbReference type="AlphaFoldDB" id="A0A9P4MD97"/>
<dbReference type="GO" id="GO:0005506">
    <property type="term" value="F:iron ion binding"/>
    <property type="evidence" value="ECO:0007669"/>
    <property type="project" value="InterPro"/>
</dbReference>
<evidence type="ECO:0000256" key="1">
    <source>
        <dbReference type="ARBA" id="ARBA00001971"/>
    </source>
</evidence>
<protein>
    <submittedName>
        <fullName evidence="9">Cytochrome P450</fullName>
    </submittedName>
</protein>
<keyword evidence="3 7" id="KW-0479">Metal-binding</keyword>
<dbReference type="OrthoDB" id="1470350at2759"/>
<keyword evidence="7 8" id="KW-0349">Heme</keyword>
<evidence type="ECO:0000256" key="3">
    <source>
        <dbReference type="ARBA" id="ARBA00022723"/>
    </source>
</evidence>
<dbReference type="PRINTS" id="PR00385">
    <property type="entry name" value="P450"/>
</dbReference>
<dbReference type="InterPro" id="IPR017972">
    <property type="entry name" value="Cyt_P450_CS"/>
</dbReference>
<name>A0A9P4MD97_9PEZI</name>
<comment type="caution">
    <text evidence="9">The sequence shown here is derived from an EMBL/GenBank/DDBJ whole genome shotgun (WGS) entry which is preliminary data.</text>
</comment>
<dbReference type="PRINTS" id="PR00463">
    <property type="entry name" value="EP450I"/>
</dbReference>
<keyword evidence="5 7" id="KW-0408">Iron</keyword>
<reference evidence="9" key="1">
    <citation type="journal article" date="2020" name="Stud. Mycol.">
        <title>101 Dothideomycetes genomes: a test case for predicting lifestyles and emergence of pathogens.</title>
        <authorList>
            <person name="Haridas S."/>
            <person name="Albert R."/>
            <person name="Binder M."/>
            <person name="Bloem J."/>
            <person name="Labutti K."/>
            <person name="Salamov A."/>
            <person name="Andreopoulos B."/>
            <person name="Baker S."/>
            <person name="Barry K."/>
            <person name="Bills G."/>
            <person name="Bluhm B."/>
            <person name="Cannon C."/>
            <person name="Castanera R."/>
            <person name="Culley D."/>
            <person name="Daum C."/>
            <person name="Ezra D."/>
            <person name="Gonzalez J."/>
            <person name="Henrissat B."/>
            <person name="Kuo A."/>
            <person name="Liang C."/>
            <person name="Lipzen A."/>
            <person name="Lutzoni F."/>
            <person name="Magnuson J."/>
            <person name="Mondo S."/>
            <person name="Nolan M."/>
            <person name="Ohm R."/>
            <person name="Pangilinan J."/>
            <person name="Park H.-J."/>
            <person name="Ramirez L."/>
            <person name="Alfaro M."/>
            <person name="Sun H."/>
            <person name="Tritt A."/>
            <person name="Yoshinaga Y."/>
            <person name="Zwiers L.-H."/>
            <person name="Turgeon B."/>
            <person name="Goodwin S."/>
            <person name="Spatafora J."/>
            <person name="Crous P."/>
            <person name="Grigoriev I."/>
        </authorList>
    </citation>
    <scope>NUCLEOTIDE SEQUENCE</scope>
    <source>
        <strain evidence="9">CBS 260.36</strain>
    </source>
</reference>
<evidence type="ECO:0000256" key="6">
    <source>
        <dbReference type="ARBA" id="ARBA00023033"/>
    </source>
</evidence>
<dbReference type="GO" id="GO:0016705">
    <property type="term" value="F:oxidoreductase activity, acting on paired donors, with incorporation or reduction of molecular oxygen"/>
    <property type="evidence" value="ECO:0007669"/>
    <property type="project" value="InterPro"/>
</dbReference>
<dbReference type="GO" id="GO:0004497">
    <property type="term" value="F:monooxygenase activity"/>
    <property type="evidence" value="ECO:0007669"/>
    <property type="project" value="UniProtKB-KW"/>
</dbReference>
<keyword evidence="10" id="KW-1185">Reference proteome</keyword>
<dbReference type="Gene3D" id="1.10.630.10">
    <property type="entry name" value="Cytochrome P450"/>
    <property type="match status" value="1"/>
</dbReference>
<dbReference type="PROSITE" id="PS00086">
    <property type="entry name" value="CYTOCHROME_P450"/>
    <property type="match status" value="1"/>
</dbReference>
<dbReference type="InterPro" id="IPR036396">
    <property type="entry name" value="Cyt_P450_sf"/>
</dbReference>
<comment type="cofactor">
    <cofactor evidence="1 7">
        <name>heme</name>
        <dbReference type="ChEBI" id="CHEBI:30413"/>
    </cofactor>
</comment>
<keyword evidence="4 8" id="KW-0560">Oxidoreductase</keyword>
<proteinExistence type="inferred from homology"/>
<dbReference type="GO" id="GO:0020037">
    <property type="term" value="F:heme binding"/>
    <property type="evidence" value="ECO:0007669"/>
    <property type="project" value="InterPro"/>
</dbReference>
<dbReference type="PANTHER" id="PTHR24287">
    <property type="entry name" value="P450, PUTATIVE (EUROFUNG)-RELATED"/>
    <property type="match status" value="1"/>
</dbReference>
<dbReference type="InterPro" id="IPR002401">
    <property type="entry name" value="Cyt_P450_E_grp-I"/>
</dbReference>
<accession>A0A9P4MD97</accession>
<evidence type="ECO:0000256" key="7">
    <source>
        <dbReference type="PIRSR" id="PIRSR602401-1"/>
    </source>
</evidence>
<organism evidence="9 10">
    <name type="scientific">Myriangium duriaei CBS 260.36</name>
    <dbReference type="NCBI Taxonomy" id="1168546"/>
    <lineage>
        <taxon>Eukaryota</taxon>
        <taxon>Fungi</taxon>
        <taxon>Dikarya</taxon>
        <taxon>Ascomycota</taxon>
        <taxon>Pezizomycotina</taxon>
        <taxon>Dothideomycetes</taxon>
        <taxon>Dothideomycetidae</taxon>
        <taxon>Myriangiales</taxon>
        <taxon>Myriangiaceae</taxon>
        <taxon>Myriangium</taxon>
    </lineage>
</organism>
<evidence type="ECO:0000256" key="5">
    <source>
        <dbReference type="ARBA" id="ARBA00023004"/>
    </source>
</evidence>
<dbReference type="Proteomes" id="UP000799439">
    <property type="component" value="Unassembled WGS sequence"/>
</dbReference>
<dbReference type="InterPro" id="IPR047146">
    <property type="entry name" value="Cyt_P450_E_CYP52_fungi"/>
</dbReference>
<sequence length="491" mass="55804">MVLGLGQVLLALSDEERRIQKFGGHAPKMRRAWTSLGLGLDVFWSSVQHAKQHKDLVWWSDIFSNWGMPGRPWTVEARVLGTRIIYTADQENIEAILASQFDNFRKGAAVNEGYHDFLGNSFATIDGQQWWDYRKIIRYHLTKRCVSDLEILESKVQIFLPLLATANIVDTTDLFTRLSLDSFTASFLGHGVDTLHENDQQVSQAFREVQHVQNLIGLSGPLKMFVSTRNFHAGLKILNDFVQPIVDRAIGFKQCNQHDHQKATFLYTLSEFTSDRKAIRDQVVTLLVAGRDSTSNTLSWMFYHLGLQPGLVARLREEILETVGGQRCPTFEELKSMKLLQHTISETLRLYPSLAVNFREAARDTTLPRGGGEDGLSPIGILKGTPIAFSTLCLHRKANERPPAANFPDWSEFAPDRWTIWTPGKTAYMPFSQGRRACIGHEFAVTHIAYVTTRILQTYTSFDCRMEREPELDCTTTIRPSQNIKLSFHRS</sequence>
<evidence type="ECO:0000256" key="8">
    <source>
        <dbReference type="RuleBase" id="RU000461"/>
    </source>
</evidence>